<dbReference type="STRING" id="56484.A0A1Y2F5B7"/>
<feature type="region of interest" description="Disordered" evidence="1">
    <location>
        <begin position="1261"/>
        <end position="1337"/>
    </location>
</feature>
<evidence type="ECO:0000313" key="4">
    <source>
        <dbReference type="Proteomes" id="UP000193685"/>
    </source>
</evidence>
<dbReference type="GeneID" id="63784570"/>
<keyword evidence="4" id="KW-1185">Reference proteome</keyword>
<evidence type="ECO:0000313" key="3">
    <source>
        <dbReference type="EMBL" id="ORY79100.1"/>
    </source>
</evidence>
<dbReference type="OrthoDB" id="10031156at2759"/>
<dbReference type="Pfam" id="PF25794">
    <property type="entry name" value="SACS"/>
    <property type="match status" value="1"/>
</dbReference>
<feature type="domain" description="Sacsin/Nov" evidence="2">
    <location>
        <begin position="26"/>
        <end position="138"/>
    </location>
</feature>
<dbReference type="InterPro" id="IPR058210">
    <property type="entry name" value="SACS/Nov_dom"/>
</dbReference>
<name>A0A1Y2F5B7_PROLT</name>
<dbReference type="SUPFAM" id="SSF55874">
    <property type="entry name" value="ATPase domain of HSP90 chaperone/DNA topoisomerase II/histidine kinase"/>
    <property type="match status" value="1"/>
</dbReference>
<dbReference type="NCBIfam" id="NF047352">
    <property type="entry name" value="P_loop_sacsin"/>
    <property type="match status" value="1"/>
</dbReference>
<protein>
    <recommendedName>
        <fullName evidence="2">Sacsin/Nov domain-containing protein</fullName>
    </recommendedName>
</protein>
<dbReference type="InterPro" id="IPR022155">
    <property type="entry name" value="DUF3684"/>
</dbReference>
<dbReference type="PANTHER" id="PTHR47839:SF1">
    <property type="entry name" value="DOMAIN PROTEIN, PUTATIVE (AFU_ORTHOLOGUE AFUA_6G04830)-RELATED"/>
    <property type="match status" value="1"/>
</dbReference>
<dbReference type="RefSeq" id="XP_040723732.1">
    <property type="nucleotide sequence ID" value="XM_040867971.1"/>
</dbReference>
<dbReference type="Pfam" id="PF12449">
    <property type="entry name" value="DUF3684"/>
    <property type="match status" value="2"/>
</dbReference>
<dbReference type="Gene3D" id="3.30.565.10">
    <property type="entry name" value="Histidine kinase-like ATPase, C-terminal domain"/>
    <property type="match status" value="1"/>
</dbReference>
<proteinExistence type="predicted"/>
<feature type="compositionally biased region" description="Polar residues" evidence="1">
    <location>
        <begin position="1301"/>
        <end position="1311"/>
    </location>
</feature>
<organism evidence="3 4">
    <name type="scientific">Protomyces lactucae-debilis</name>
    <dbReference type="NCBI Taxonomy" id="2754530"/>
    <lineage>
        <taxon>Eukaryota</taxon>
        <taxon>Fungi</taxon>
        <taxon>Dikarya</taxon>
        <taxon>Ascomycota</taxon>
        <taxon>Taphrinomycotina</taxon>
        <taxon>Taphrinomycetes</taxon>
        <taxon>Taphrinales</taxon>
        <taxon>Protomycetaceae</taxon>
        <taxon>Protomyces</taxon>
    </lineage>
</organism>
<evidence type="ECO:0000256" key="1">
    <source>
        <dbReference type="SAM" id="MobiDB-lite"/>
    </source>
</evidence>
<reference evidence="3 4" key="1">
    <citation type="submission" date="2016-07" db="EMBL/GenBank/DDBJ databases">
        <title>Pervasive Adenine N6-methylation of Active Genes in Fungi.</title>
        <authorList>
            <consortium name="DOE Joint Genome Institute"/>
            <person name="Mondo S.J."/>
            <person name="Dannebaum R.O."/>
            <person name="Kuo R.C."/>
            <person name="Labutti K."/>
            <person name="Haridas S."/>
            <person name="Kuo A."/>
            <person name="Salamov A."/>
            <person name="Ahrendt S.R."/>
            <person name="Lipzen A."/>
            <person name="Sullivan W."/>
            <person name="Andreopoulos W.B."/>
            <person name="Clum A."/>
            <person name="Lindquist E."/>
            <person name="Daum C."/>
            <person name="Ramamoorthy G.K."/>
            <person name="Gryganskyi A."/>
            <person name="Culley D."/>
            <person name="Magnuson J.K."/>
            <person name="James T.Y."/>
            <person name="O'Malley M.A."/>
            <person name="Stajich J.E."/>
            <person name="Spatafora J.W."/>
            <person name="Visel A."/>
            <person name="Grigoriev I.V."/>
        </authorList>
    </citation>
    <scope>NUCLEOTIDE SEQUENCE [LARGE SCALE GENOMIC DNA]</scope>
    <source>
        <strain evidence="3 4">12-1054</strain>
    </source>
</reference>
<dbReference type="PANTHER" id="PTHR47839">
    <property type="entry name" value="DOMAIN PROTEIN, PUTATIVE (AFU_ORTHOLOGUE AFUA_6G04830)-RELATED"/>
    <property type="match status" value="1"/>
</dbReference>
<dbReference type="InterPro" id="IPR036890">
    <property type="entry name" value="HATPase_C_sf"/>
</dbReference>
<dbReference type="Proteomes" id="UP000193685">
    <property type="component" value="Unassembled WGS sequence"/>
</dbReference>
<sequence length="1550" mass="172479">MDIDALHKLTLAETDEASVTVNQRSLIDKILSRYSSENTLLRELIQNADDADAQSVVISYESIVEPASGFPEDLNKRLTRRLTVKNDGQKFRSEDWMRLARIAEGNPTDGRIGAYGVGFYAVFSLCDEPFIVSGDQSLAMYWRNDQLFTRKAKLPVDDDWTTFSLNMREPVEIPQLKDLTRFLANALTFSRSVSRIELRLDSTLLCTLKRVASPASEVSTKGLTTVTQDKYLQITKVESASVQITATYENITQAVQKQGMGRLFGFLKETPKPVSGSSTSNIFLRVMTAHLSSSLSTNFAKELQRATKKQPPKQTKVQLVSMNRAEHEASTPAAIFENLQAYPGQGRIYIGFPTHQTTGFSGHVGAPCLIPTVERESIDLVDRFVKLWNFEVLRAVGLLARVAYHHEFASVKTEADATFVTTYFSIKSATPLKVDAPIEDSFFGSSTTLPLYTASGVKPSTQVRLPDPSITFLKAVPVLPLVMAKQPFIQKIAQLGMIEHISIGDIRQDLRDRVLSLEEGIRFLMYCSNQSARMDREALQTLLSAAIIGAPTASFNAGAITSWSNAKTIPVEAPLPPTTVPSSVSQKLSADVLTSLGWSELRMLTWIEHCAAKEPFGRPPPIENDPQIAALVLATFSKNFDLMNPVDKAEVVRLLQQRSCMPTRNHGLRTPGSTYFVHSKMFDDLPLIQVKGVKDKVLAALGVRRTIELDLIFNRLVSGGAWSAYDLVQYLASVRNDIPREDIKRLHDAKIAESETSTTKFRATDLYEPNDTLRKLGLPIIKWPVDKWKSTTEEAILLYSLGLRKYPKLDTLMSTVGTTKDAALYERTLRYMVANFAVHGYGADYTWNSAQPFLPSISNKRLHPRQVFVEPAAALFGFEVLRRDLVPSAALFGVRPLPLVHELLESIGTHPSKDLNIVTRQFELLASLSVQHGDVKKWADKPFIPTAKGFASPDHCFFRSEKIEPWLGEVFELVDFGPQANLFLRTMGVRDQPSTVQIAGMLVNDAQHIFTLCGSESRYKLLLLKIARELETIKRDGHLFRSLQQRSILVAHKYKTGDQDDLILTSLRAANEIVIADDFTAFNMFKADVYSCPQDSYLEEFYISLGCVRLSSIVQDQAFRTGSPLVNDMTKGLRAVILERVTIFFANNSSSKSSRSIEWLSKHLQVATSEKVWMQRTLVSQGKRIARTKIVTAIVDGTSGIIISGSPENFDIAVALCRLVIERPKQADSLMLESLLSNSLESLKARGFNVNRILQRQEALKREREEQQRILSEQDKVAEAEARDPVLEQSSQEQMAPAARQQGSRQLTPQSAPAPVPSGFFSTIRKGLGYSQPKPELPPPIYEQENTGQAQVLPKPLQTNPVQPVQSQASIDVALNKAIRATRSSDEPSVFSRPQTNTVSEAKTYCDAKPATDLVILSTLNNGLKLFITRGLDGDLIFGGELANAAAKFSVMLERLARCFGCNASAINLFYDQAGSTIAFNKAGTIYCNLRYFHQLGHATHADGKSYWYVTLAHEIAHNLVAEHSSAHEFYTESLVVAQLRKLIVYMEEP</sequence>
<accession>A0A1Y2F5B7</accession>
<feature type="compositionally biased region" description="Basic and acidic residues" evidence="1">
    <location>
        <begin position="1261"/>
        <end position="1286"/>
    </location>
</feature>
<dbReference type="EMBL" id="MCFI01000016">
    <property type="protein sequence ID" value="ORY79100.1"/>
    <property type="molecule type" value="Genomic_DNA"/>
</dbReference>
<gene>
    <name evidence="3" type="ORF">BCR37DRAFT_349993</name>
</gene>
<comment type="caution">
    <text evidence="3">The sequence shown here is derived from an EMBL/GenBank/DDBJ whole genome shotgun (WGS) entry which is preliminary data.</text>
</comment>
<dbReference type="OMA" id="VYWWVIL"/>
<evidence type="ECO:0000259" key="2">
    <source>
        <dbReference type="Pfam" id="PF25794"/>
    </source>
</evidence>